<gene>
    <name evidence="3" type="ORF">OIE14_03580</name>
</gene>
<evidence type="ECO:0000313" key="4">
    <source>
        <dbReference type="Proteomes" id="UP001334804"/>
    </source>
</evidence>
<accession>A0ABZ1EHA4</accession>
<reference evidence="3 4" key="1">
    <citation type="submission" date="2022-10" db="EMBL/GenBank/DDBJ databases">
        <title>The complete genomes of actinobacterial strains from the NBC collection.</title>
        <authorList>
            <person name="Joergensen T.S."/>
            <person name="Alvarez Arevalo M."/>
            <person name="Sterndorff E.B."/>
            <person name="Faurdal D."/>
            <person name="Vuksanovic O."/>
            <person name="Mourched A.-S."/>
            <person name="Charusanti P."/>
            <person name="Shaw S."/>
            <person name="Blin K."/>
            <person name="Weber T."/>
        </authorList>
    </citation>
    <scope>NUCLEOTIDE SEQUENCE [LARGE SCALE GENOMIC DNA]</scope>
    <source>
        <strain evidence="3 4">NBC 01809</strain>
    </source>
</reference>
<name>A0ABZ1EHA4_9ACTN</name>
<feature type="region of interest" description="Disordered" evidence="1">
    <location>
        <begin position="128"/>
        <end position="147"/>
    </location>
</feature>
<organism evidence="3 4">
    <name type="scientific">Micromonospora peucetia</name>
    <dbReference type="NCBI Taxonomy" id="47871"/>
    <lineage>
        <taxon>Bacteria</taxon>
        <taxon>Bacillati</taxon>
        <taxon>Actinomycetota</taxon>
        <taxon>Actinomycetes</taxon>
        <taxon>Micromonosporales</taxon>
        <taxon>Micromonosporaceae</taxon>
        <taxon>Micromonospora</taxon>
    </lineage>
</organism>
<evidence type="ECO:0000313" key="3">
    <source>
        <dbReference type="EMBL" id="WSA33169.1"/>
    </source>
</evidence>
<feature type="region of interest" description="Disordered" evidence="1">
    <location>
        <begin position="86"/>
        <end position="109"/>
    </location>
</feature>
<dbReference type="InterPro" id="IPR029476">
    <property type="entry name" value="DNase_NucA_NucB"/>
</dbReference>
<evidence type="ECO:0000259" key="2">
    <source>
        <dbReference type="Pfam" id="PF14040"/>
    </source>
</evidence>
<evidence type="ECO:0000256" key="1">
    <source>
        <dbReference type="SAM" id="MobiDB-lite"/>
    </source>
</evidence>
<dbReference type="EMBL" id="CP109071">
    <property type="protein sequence ID" value="WSA33169.1"/>
    <property type="molecule type" value="Genomic_DNA"/>
</dbReference>
<feature type="domain" description="Deoxyribonuclease NucA/NucB" evidence="2">
    <location>
        <begin position="463"/>
        <end position="515"/>
    </location>
</feature>
<dbReference type="Proteomes" id="UP001334804">
    <property type="component" value="Chromosome"/>
</dbReference>
<feature type="region of interest" description="Disordered" evidence="1">
    <location>
        <begin position="1"/>
        <end position="20"/>
    </location>
</feature>
<sequence>MSRAGKRPAESNDQGGNVFHRHLRHPRTGVAAIAVALLTAAAPLSVPAHAAPEAHRQVADDASLTVKTTIGIRGDDLDRLRAQGQQFGAPTPARPTDPQPAERADRYDQRQRVPALSLLDAQQEANRQIAAHPEPARPASEASSPRTMVAAPIGEQPAASHVKECFDAGGADRGIGRVHNRFTYCAKIKMTAEYWEIDNKGIPIEKEGTTTANLEVFTQSDDKERRVRVFSRLERDSVDYDWGPIDNIFVAPYVPLSLISHCSEEFEICHASRGPATMAWITWDNNTRWYYWDVYNHEVVTAGRDKLSFNRWYVSAFTDSREYRTIRPGNSAPRLVRCDSATYFQRFGTRYPKACIFAETIPHLTYDLVSDYTDVSLHIWRAQNDPNDTYPMLAPDGVPWPRDKSIPGKFFPGNNTAPALHRITQELHPTLVQANSDHKNGACYGLPPYGHMYQLTGLPVPPKTPEEQCDEYPFASTLEGAGHPDPENPDFNFSVEAVKQHDNSVAGGKLIAYYVDDRILAWDAGLDQPFEVNDKFYVNIRG</sequence>
<proteinExistence type="predicted"/>
<keyword evidence="4" id="KW-1185">Reference proteome</keyword>
<dbReference type="Pfam" id="PF14040">
    <property type="entry name" value="DNase_NucA_NucB"/>
    <property type="match status" value="1"/>
</dbReference>
<feature type="compositionally biased region" description="Basic and acidic residues" evidence="1">
    <location>
        <begin position="100"/>
        <end position="109"/>
    </location>
</feature>
<protein>
    <recommendedName>
        <fullName evidence="2">Deoxyribonuclease NucA/NucB domain-containing protein</fullName>
    </recommendedName>
</protein>
<dbReference type="RefSeq" id="WP_326564318.1">
    <property type="nucleotide sequence ID" value="NZ_CP109071.1"/>
</dbReference>